<evidence type="ECO:0000256" key="10">
    <source>
        <dbReference type="ARBA" id="ARBA00022840"/>
    </source>
</evidence>
<evidence type="ECO:0000256" key="4">
    <source>
        <dbReference type="ARBA" id="ARBA00016436"/>
    </source>
</evidence>
<dbReference type="InterPro" id="IPR003758">
    <property type="entry name" value="LpxK"/>
</dbReference>
<evidence type="ECO:0000256" key="9">
    <source>
        <dbReference type="ARBA" id="ARBA00022777"/>
    </source>
</evidence>
<evidence type="ECO:0000256" key="5">
    <source>
        <dbReference type="ARBA" id="ARBA00022516"/>
    </source>
</evidence>
<keyword evidence="6 13" id="KW-0441">Lipid A biosynthesis</keyword>
<dbReference type="UniPathway" id="UPA00359">
    <property type="reaction ID" value="UER00482"/>
</dbReference>
<dbReference type="NCBIfam" id="TIGR00682">
    <property type="entry name" value="lpxK"/>
    <property type="match status" value="1"/>
</dbReference>
<dbReference type="PANTHER" id="PTHR42724:SF1">
    <property type="entry name" value="TETRAACYLDISACCHARIDE 4'-KINASE, MITOCHONDRIAL-RELATED"/>
    <property type="match status" value="1"/>
</dbReference>
<dbReference type="EMBL" id="JACNJD010000288">
    <property type="protein sequence ID" value="MBC8178555.1"/>
    <property type="molecule type" value="Genomic_DNA"/>
</dbReference>
<evidence type="ECO:0000256" key="13">
    <source>
        <dbReference type="HAMAP-Rule" id="MF_00409"/>
    </source>
</evidence>
<keyword evidence="5 13" id="KW-0444">Lipid biosynthesis</keyword>
<keyword evidence="10 13" id="KW-0067">ATP-binding</keyword>
<proteinExistence type="inferred from homology"/>
<evidence type="ECO:0000313" key="14">
    <source>
        <dbReference type="EMBL" id="MBC8178555.1"/>
    </source>
</evidence>
<accession>A0A8J6N3J9</accession>
<evidence type="ECO:0000256" key="6">
    <source>
        <dbReference type="ARBA" id="ARBA00022556"/>
    </source>
</evidence>
<gene>
    <name evidence="13 14" type="primary">lpxK</name>
    <name evidence="14" type="ORF">H8E19_14210</name>
</gene>
<evidence type="ECO:0000256" key="7">
    <source>
        <dbReference type="ARBA" id="ARBA00022679"/>
    </source>
</evidence>
<keyword evidence="7 13" id="KW-0808">Transferase</keyword>
<dbReference type="PANTHER" id="PTHR42724">
    <property type="entry name" value="TETRAACYLDISACCHARIDE 4'-KINASE"/>
    <property type="match status" value="1"/>
</dbReference>
<evidence type="ECO:0000256" key="11">
    <source>
        <dbReference type="ARBA" id="ARBA00023098"/>
    </source>
</evidence>
<comment type="catalytic activity">
    <reaction evidence="13">
        <text>a lipid A disaccharide + ATP = a lipid IVA + ADP + H(+)</text>
        <dbReference type="Rhea" id="RHEA:67840"/>
        <dbReference type="ChEBI" id="CHEBI:15378"/>
        <dbReference type="ChEBI" id="CHEBI:30616"/>
        <dbReference type="ChEBI" id="CHEBI:176343"/>
        <dbReference type="ChEBI" id="CHEBI:176425"/>
        <dbReference type="ChEBI" id="CHEBI:456216"/>
        <dbReference type="EC" id="2.7.1.130"/>
    </reaction>
</comment>
<evidence type="ECO:0000256" key="3">
    <source>
        <dbReference type="ARBA" id="ARBA00012071"/>
    </source>
</evidence>
<evidence type="ECO:0000256" key="8">
    <source>
        <dbReference type="ARBA" id="ARBA00022741"/>
    </source>
</evidence>
<evidence type="ECO:0000256" key="2">
    <source>
        <dbReference type="ARBA" id="ARBA00004870"/>
    </source>
</evidence>
<comment type="similarity">
    <text evidence="13">Belongs to the LpxK family.</text>
</comment>
<dbReference type="GO" id="GO:0009245">
    <property type="term" value="P:lipid A biosynthetic process"/>
    <property type="evidence" value="ECO:0007669"/>
    <property type="project" value="UniProtKB-UniRule"/>
</dbReference>
<evidence type="ECO:0000256" key="12">
    <source>
        <dbReference type="ARBA" id="ARBA00029757"/>
    </source>
</evidence>
<keyword evidence="8 13" id="KW-0547">Nucleotide-binding</keyword>
<dbReference type="Pfam" id="PF02606">
    <property type="entry name" value="LpxK"/>
    <property type="match status" value="1"/>
</dbReference>
<organism evidence="14 15">
    <name type="scientific">Candidatus Desulfacyla euxinica</name>
    <dbReference type="NCBI Taxonomy" id="2841693"/>
    <lineage>
        <taxon>Bacteria</taxon>
        <taxon>Deltaproteobacteria</taxon>
        <taxon>Candidatus Desulfacyla</taxon>
    </lineage>
</organism>
<dbReference type="GO" id="GO:0009029">
    <property type="term" value="F:lipid-A 4'-kinase activity"/>
    <property type="evidence" value="ECO:0007669"/>
    <property type="project" value="UniProtKB-UniRule"/>
</dbReference>
<dbReference type="AlphaFoldDB" id="A0A8J6N3J9"/>
<comment type="pathway">
    <text evidence="2 13">Glycolipid biosynthesis; lipid IV(A) biosynthesis; lipid IV(A) from (3R)-3-hydroxytetradecanoyl-[acyl-carrier-protein] and UDP-N-acetyl-alpha-D-glucosamine: step 6/6.</text>
</comment>
<evidence type="ECO:0000256" key="1">
    <source>
        <dbReference type="ARBA" id="ARBA00002274"/>
    </source>
</evidence>
<protein>
    <recommendedName>
        <fullName evidence="4 13">Tetraacyldisaccharide 4'-kinase</fullName>
        <ecNumber evidence="3 13">2.7.1.130</ecNumber>
    </recommendedName>
    <alternativeName>
        <fullName evidence="12 13">Lipid A 4'-kinase</fullName>
    </alternativeName>
</protein>
<dbReference type="SUPFAM" id="SSF52540">
    <property type="entry name" value="P-loop containing nucleoside triphosphate hydrolases"/>
    <property type="match status" value="1"/>
</dbReference>
<evidence type="ECO:0000313" key="15">
    <source>
        <dbReference type="Proteomes" id="UP000650524"/>
    </source>
</evidence>
<keyword evidence="11 13" id="KW-0443">Lipid metabolism</keyword>
<dbReference type="InterPro" id="IPR027417">
    <property type="entry name" value="P-loop_NTPase"/>
</dbReference>
<dbReference type="GO" id="GO:0009244">
    <property type="term" value="P:lipopolysaccharide core region biosynthetic process"/>
    <property type="evidence" value="ECO:0007669"/>
    <property type="project" value="TreeGrafter"/>
</dbReference>
<name>A0A8J6N3J9_9DELT</name>
<sequence>MPDWSRIHQERRFSLWSLPLALCSLLYDVGVRFRLKAYEKGIFKGKSLPGFVVSVGNITAGGTGKTPAVAMLARWALNEGHRVAILSKGYGGRYKQEVLEVSDGKRIYADSQVAGDEPVLLARGVSGSPVIISKNRYMAGMYAFKKFGSVFFILDDGFQHLGLERNLNLVLIDASDPFGNAHLLPWGPLREPLSQLDRADALILTRFSRVESAERRAQGPKKNAIRHAPNAIRSPQETLAFLKEKFPSKPVFRADNILDKVIFPFSGEVHTPGFLRGKRVLAFAGIAHPEQFQESLIESGADVAQFKGFRDHYPFDGDEIRELIRMKEKIGARYLITTEKDWMRIAPFAFTTAAPMHDDLAYLTVRFVFLPGQEGIFRIIRNGL</sequence>
<keyword evidence="9 13" id="KW-0418">Kinase</keyword>
<dbReference type="GO" id="GO:0005524">
    <property type="term" value="F:ATP binding"/>
    <property type="evidence" value="ECO:0007669"/>
    <property type="project" value="UniProtKB-UniRule"/>
</dbReference>
<feature type="binding site" evidence="13">
    <location>
        <begin position="59"/>
        <end position="66"/>
    </location>
    <ligand>
        <name>ATP</name>
        <dbReference type="ChEBI" id="CHEBI:30616"/>
    </ligand>
</feature>
<dbReference type="EC" id="2.7.1.130" evidence="3 13"/>
<dbReference type="GO" id="GO:0005886">
    <property type="term" value="C:plasma membrane"/>
    <property type="evidence" value="ECO:0007669"/>
    <property type="project" value="TreeGrafter"/>
</dbReference>
<comment type="caution">
    <text evidence="14">The sequence shown here is derived from an EMBL/GenBank/DDBJ whole genome shotgun (WGS) entry which is preliminary data.</text>
</comment>
<comment type="function">
    <text evidence="1 13">Transfers the gamma-phosphate of ATP to the 4'-position of a tetraacyldisaccharide 1-phosphate intermediate (termed DS-1-P) to form tetraacyldisaccharide 1,4'-bis-phosphate (lipid IVA).</text>
</comment>
<reference evidence="14 15" key="1">
    <citation type="submission" date="2020-08" db="EMBL/GenBank/DDBJ databases">
        <title>Bridging the membrane lipid divide: bacteria of the FCB group superphylum have the potential to synthesize archaeal ether lipids.</title>
        <authorList>
            <person name="Villanueva L."/>
            <person name="Von Meijenfeldt F.A.B."/>
            <person name="Westbye A.B."/>
            <person name="Yadav S."/>
            <person name="Hopmans E.C."/>
            <person name="Dutilh B.E."/>
            <person name="Sinninghe Damste J.S."/>
        </authorList>
    </citation>
    <scope>NUCLEOTIDE SEQUENCE [LARGE SCALE GENOMIC DNA]</scope>
    <source>
        <strain evidence="14">NIOZ-UU27</strain>
    </source>
</reference>
<dbReference type="Proteomes" id="UP000650524">
    <property type="component" value="Unassembled WGS sequence"/>
</dbReference>
<dbReference type="HAMAP" id="MF_00409">
    <property type="entry name" value="LpxK"/>
    <property type="match status" value="1"/>
</dbReference>